<evidence type="ECO:0000259" key="15">
    <source>
        <dbReference type="Pfam" id="PF07885"/>
    </source>
</evidence>
<proteinExistence type="inferred from homology"/>
<dbReference type="PANTHER" id="PTHR11003:SF291">
    <property type="entry name" value="IP11374P"/>
    <property type="match status" value="1"/>
</dbReference>
<dbReference type="WBParaSite" id="PSAMB.scaffold12size138133.g168.t1">
    <property type="protein sequence ID" value="PSAMB.scaffold12size138133.g168.t1"/>
    <property type="gene ID" value="PSAMB.scaffold12size138133.g168"/>
</dbReference>
<keyword evidence="10 14" id="KW-0472">Membrane</keyword>
<evidence type="ECO:0000256" key="1">
    <source>
        <dbReference type="ARBA" id="ARBA00004141"/>
    </source>
</evidence>
<comment type="similarity">
    <text evidence="2 12">Belongs to the two pore domain potassium channel (TC 1.A.1.8) family.</text>
</comment>
<accession>A0A914UXP8</accession>
<dbReference type="InterPro" id="IPR003092">
    <property type="entry name" value="2pore_dom_K_chnl_TASK"/>
</dbReference>
<evidence type="ECO:0000256" key="5">
    <source>
        <dbReference type="ARBA" id="ARBA00022692"/>
    </source>
</evidence>
<evidence type="ECO:0000256" key="12">
    <source>
        <dbReference type="RuleBase" id="RU003857"/>
    </source>
</evidence>
<evidence type="ECO:0000256" key="13">
    <source>
        <dbReference type="SAM" id="MobiDB-lite"/>
    </source>
</evidence>
<evidence type="ECO:0000313" key="17">
    <source>
        <dbReference type="WBParaSite" id="PSAMB.scaffold12size138133.g168.t1"/>
    </source>
</evidence>
<feature type="region of interest" description="Disordered" evidence="13">
    <location>
        <begin position="361"/>
        <end position="387"/>
    </location>
</feature>
<evidence type="ECO:0000256" key="10">
    <source>
        <dbReference type="ARBA" id="ARBA00023136"/>
    </source>
</evidence>
<dbReference type="PANTHER" id="PTHR11003">
    <property type="entry name" value="POTASSIUM CHANNEL, SUBFAMILY K"/>
    <property type="match status" value="1"/>
</dbReference>
<keyword evidence="4" id="KW-0633">Potassium transport</keyword>
<dbReference type="InterPro" id="IPR013099">
    <property type="entry name" value="K_chnl_dom"/>
</dbReference>
<keyword evidence="3 12" id="KW-0813">Transport</keyword>
<sequence>MSTWTYGYLAIRVARVRVDPPIDHRQLLFDLPPTVPTTGCLLRRRRLLSRAANAESAVCCYPFDRALVDKLRTRLTNKYNISDRDYRVLEAIIVKSVPHKAGYQWKFSGAFYFCLTVMTTIGYGHSTPSTVGGKMFCMFYALAGIPLGLVMFQSIGERLNTFVAFVLRNFKQCMGTPGIPLGLVMFQSIGERLNTFVAFVLRNFKQCMGTPNPQVTHINLIVVASACGSLVMAAGAYVFHRTEGWELFDSLYYAFITLTTIGFGDYVALQKDGALQNQPQYVAFSLIFILFGLTIVSAAMNLLVLRFLTMNTEDERRDEHDREAAARGLVRVHGDIITSNGRVAAPAPGANLRKSSVVRRRPPIEVSSDDSDFGEEITEREAPYEEPEEDAASVCSCSCYQLPYSGVVRQRYTVTRRPGPVNHLLNSPLATTSDQSPRVRLGSSTTAAYSAGPPLVTFPRHPHSRPI</sequence>
<comment type="subcellular location">
    <subcellularLocation>
        <location evidence="1">Membrane</location>
        <topology evidence="1">Multi-pass membrane protein</topology>
    </subcellularLocation>
</comment>
<evidence type="ECO:0000256" key="2">
    <source>
        <dbReference type="ARBA" id="ARBA00006666"/>
    </source>
</evidence>
<protein>
    <submittedName>
        <fullName evidence="17">Potassium channel domain-containing protein</fullName>
    </submittedName>
</protein>
<dbReference type="PRINTS" id="PR01095">
    <property type="entry name" value="TASKCHANNEL"/>
</dbReference>
<organism evidence="16 17">
    <name type="scientific">Plectus sambesii</name>
    <dbReference type="NCBI Taxonomy" id="2011161"/>
    <lineage>
        <taxon>Eukaryota</taxon>
        <taxon>Metazoa</taxon>
        <taxon>Ecdysozoa</taxon>
        <taxon>Nematoda</taxon>
        <taxon>Chromadorea</taxon>
        <taxon>Plectida</taxon>
        <taxon>Plectina</taxon>
        <taxon>Plectoidea</taxon>
        <taxon>Plectidae</taxon>
        <taxon>Plectus</taxon>
    </lineage>
</organism>
<dbReference type="Proteomes" id="UP000887566">
    <property type="component" value="Unplaced"/>
</dbReference>
<dbReference type="Pfam" id="PF07885">
    <property type="entry name" value="Ion_trans_2"/>
    <property type="match status" value="2"/>
</dbReference>
<name>A0A914UXP8_9BILA</name>
<feature type="domain" description="Potassium channel" evidence="15">
    <location>
        <begin position="96"/>
        <end position="159"/>
    </location>
</feature>
<feature type="domain" description="Potassium channel" evidence="15">
    <location>
        <begin position="230"/>
        <end position="304"/>
    </location>
</feature>
<evidence type="ECO:0000256" key="7">
    <source>
        <dbReference type="ARBA" id="ARBA00022958"/>
    </source>
</evidence>
<evidence type="ECO:0000256" key="3">
    <source>
        <dbReference type="ARBA" id="ARBA00022448"/>
    </source>
</evidence>
<keyword evidence="8 14" id="KW-1133">Transmembrane helix</keyword>
<keyword evidence="6" id="KW-0631">Potassium channel</keyword>
<dbReference type="GO" id="GO:0030322">
    <property type="term" value="P:stabilization of membrane potential"/>
    <property type="evidence" value="ECO:0007669"/>
    <property type="project" value="TreeGrafter"/>
</dbReference>
<feature type="transmembrane region" description="Helical" evidence="14">
    <location>
        <begin position="251"/>
        <end position="269"/>
    </location>
</feature>
<dbReference type="GO" id="GO:0022841">
    <property type="term" value="F:potassium ion leak channel activity"/>
    <property type="evidence" value="ECO:0007669"/>
    <property type="project" value="TreeGrafter"/>
</dbReference>
<keyword evidence="9 12" id="KW-0406">Ion transport</keyword>
<evidence type="ECO:0000313" key="16">
    <source>
        <dbReference type="Proteomes" id="UP000887566"/>
    </source>
</evidence>
<feature type="transmembrane region" description="Helical" evidence="14">
    <location>
        <begin position="136"/>
        <end position="155"/>
    </location>
</feature>
<dbReference type="InterPro" id="IPR003280">
    <property type="entry name" value="2pore_dom_K_chnl"/>
</dbReference>
<dbReference type="AlphaFoldDB" id="A0A914UXP8"/>
<feature type="transmembrane region" description="Helical" evidence="14">
    <location>
        <begin position="281"/>
        <end position="308"/>
    </location>
</feature>
<evidence type="ECO:0000256" key="14">
    <source>
        <dbReference type="SAM" id="Phobius"/>
    </source>
</evidence>
<dbReference type="GO" id="GO:0005886">
    <property type="term" value="C:plasma membrane"/>
    <property type="evidence" value="ECO:0007669"/>
    <property type="project" value="TreeGrafter"/>
</dbReference>
<feature type="region of interest" description="Disordered" evidence="13">
    <location>
        <begin position="445"/>
        <end position="467"/>
    </location>
</feature>
<evidence type="ECO:0000256" key="6">
    <source>
        <dbReference type="ARBA" id="ARBA00022826"/>
    </source>
</evidence>
<dbReference type="GO" id="GO:0015271">
    <property type="term" value="F:outward rectifier potassium channel activity"/>
    <property type="evidence" value="ECO:0007669"/>
    <property type="project" value="TreeGrafter"/>
</dbReference>
<feature type="transmembrane region" description="Helical" evidence="14">
    <location>
        <begin position="105"/>
        <end position="124"/>
    </location>
</feature>
<dbReference type="PRINTS" id="PR01333">
    <property type="entry name" value="2POREKCHANEL"/>
</dbReference>
<evidence type="ECO:0000256" key="9">
    <source>
        <dbReference type="ARBA" id="ARBA00023065"/>
    </source>
</evidence>
<keyword evidence="7" id="KW-0630">Potassium</keyword>
<evidence type="ECO:0000256" key="4">
    <source>
        <dbReference type="ARBA" id="ARBA00022538"/>
    </source>
</evidence>
<keyword evidence="11 12" id="KW-0407">Ion channel</keyword>
<evidence type="ECO:0000256" key="11">
    <source>
        <dbReference type="ARBA" id="ARBA00023303"/>
    </source>
</evidence>
<dbReference type="SUPFAM" id="SSF81324">
    <property type="entry name" value="Voltage-gated potassium channels"/>
    <property type="match status" value="2"/>
</dbReference>
<reference evidence="17" key="1">
    <citation type="submission" date="2022-11" db="UniProtKB">
        <authorList>
            <consortium name="WormBaseParasite"/>
        </authorList>
    </citation>
    <scope>IDENTIFICATION</scope>
</reference>
<dbReference type="Gene3D" id="1.10.287.70">
    <property type="match status" value="2"/>
</dbReference>
<keyword evidence="5 12" id="KW-0812">Transmembrane</keyword>
<evidence type="ECO:0000256" key="8">
    <source>
        <dbReference type="ARBA" id="ARBA00022989"/>
    </source>
</evidence>
<feature type="compositionally biased region" description="Acidic residues" evidence="13">
    <location>
        <begin position="367"/>
        <end position="376"/>
    </location>
</feature>
<feature type="transmembrane region" description="Helical" evidence="14">
    <location>
        <begin position="218"/>
        <end position="239"/>
    </location>
</feature>
<keyword evidence="16" id="KW-1185">Reference proteome</keyword>